<dbReference type="InterPro" id="IPR000210">
    <property type="entry name" value="BTB/POZ_dom"/>
</dbReference>
<gene>
    <name evidence="3" type="ORF">LSUB1_G000477</name>
</gene>
<evidence type="ECO:0000313" key="4">
    <source>
        <dbReference type="Proteomes" id="UP000462212"/>
    </source>
</evidence>
<feature type="domain" description="BTB" evidence="2">
    <location>
        <begin position="65"/>
        <end position="140"/>
    </location>
</feature>
<comment type="caution">
    <text evidence="3">The sequence shown here is derived from an EMBL/GenBank/DDBJ whole genome shotgun (WGS) entry which is preliminary data.</text>
</comment>
<dbReference type="InterPro" id="IPR011333">
    <property type="entry name" value="SKP1/BTB/POZ_sf"/>
</dbReference>
<dbReference type="Gene3D" id="3.30.710.10">
    <property type="entry name" value="Potassium Channel Kv1.1, Chain A"/>
    <property type="match status" value="1"/>
</dbReference>
<organism evidence="3 4">
    <name type="scientific">Lachnellula subtilissima</name>
    <dbReference type="NCBI Taxonomy" id="602034"/>
    <lineage>
        <taxon>Eukaryota</taxon>
        <taxon>Fungi</taxon>
        <taxon>Dikarya</taxon>
        <taxon>Ascomycota</taxon>
        <taxon>Pezizomycotina</taxon>
        <taxon>Leotiomycetes</taxon>
        <taxon>Helotiales</taxon>
        <taxon>Lachnaceae</taxon>
        <taxon>Lachnellula</taxon>
    </lineage>
</organism>
<feature type="compositionally biased region" description="Polar residues" evidence="1">
    <location>
        <begin position="274"/>
        <end position="288"/>
    </location>
</feature>
<proteinExistence type="predicted"/>
<dbReference type="OrthoDB" id="194443at2759"/>
<dbReference type="CDD" id="cd18186">
    <property type="entry name" value="BTB_POZ_ZBTB_KLHL-like"/>
    <property type="match status" value="1"/>
</dbReference>
<evidence type="ECO:0000259" key="2">
    <source>
        <dbReference type="PROSITE" id="PS50097"/>
    </source>
</evidence>
<dbReference type="PANTHER" id="PTHR47843:SF2">
    <property type="entry name" value="BTB DOMAIN-CONTAINING PROTEIN"/>
    <property type="match status" value="1"/>
</dbReference>
<protein>
    <recommendedName>
        <fullName evidence="2">BTB domain-containing protein</fullName>
    </recommendedName>
</protein>
<feature type="compositionally biased region" description="Low complexity" evidence="1">
    <location>
        <begin position="32"/>
        <end position="44"/>
    </location>
</feature>
<name>A0A8H8UIY0_9HELO</name>
<dbReference type="PROSITE" id="PS50097">
    <property type="entry name" value="BTB"/>
    <property type="match status" value="1"/>
</dbReference>
<evidence type="ECO:0000256" key="1">
    <source>
        <dbReference type="SAM" id="MobiDB-lite"/>
    </source>
</evidence>
<evidence type="ECO:0000313" key="3">
    <source>
        <dbReference type="EMBL" id="TVY45885.1"/>
    </source>
</evidence>
<feature type="region of interest" description="Disordered" evidence="1">
    <location>
        <begin position="16"/>
        <end position="59"/>
    </location>
</feature>
<dbReference type="SMART" id="SM00225">
    <property type="entry name" value="BTB"/>
    <property type="match status" value="1"/>
</dbReference>
<reference evidence="3 4" key="1">
    <citation type="submission" date="2018-05" db="EMBL/GenBank/DDBJ databases">
        <title>Genome sequencing and assembly of the regulated plant pathogen Lachnellula willkommii and related sister species for the development of diagnostic species identification markers.</title>
        <authorList>
            <person name="Giroux E."/>
            <person name="Bilodeau G."/>
        </authorList>
    </citation>
    <scope>NUCLEOTIDE SEQUENCE [LARGE SCALE GENOMIC DNA]</scope>
    <source>
        <strain evidence="3 4">CBS 197.66</strain>
    </source>
</reference>
<dbReference type="AlphaFoldDB" id="A0A8H8UIY0"/>
<dbReference type="Pfam" id="PF00651">
    <property type="entry name" value="BTB"/>
    <property type="match status" value="1"/>
</dbReference>
<feature type="region of interest" description="Disordered" evidence="1">
    <location>
        <begin position="269"/>
        <end position="288"/>
    </location>
</feature>
<dbReference type="EMBL" id="QGMJ01000004">
    <property type="protein sequence ID" value="TVY45885.1"/>
    <property type="molecule type" value="Genomic_DNA"/>
</dbReference>
<accession>A0A8H8UIY0</accession>
<dbReference type="PANTHER" id="PTHR47843">
    <property type="entry name" value="BTB DOMAIN-CONTAINING PROTEIN-RELATED"/>
    <property type="match status" value="1"/>
</dbReference>
<sequence length="288" mass="32694">MRRFVQYFPSRFPAPIAPPHLEPSQAGTAMNSSQGADASQSASALVPANKITKRTRKKRPNFRDSHAMVTINITHAGEKEPRKFIVHRDFICHYSPYFDAAFNGDFIEAQTQTLDLDDFWPRVFEMFINWIYTQTLCDNRGKALDIRWMVPLWLAAESFLVPELQNQTLELMSQERFRLQQNPAPDVIQYLYDNSTEECALRRYIIATCDASLPELEKDTEYPMDFLIDLFNYARTSRSITSSPWVPVEPHIMKGFLVESDPGSASVFRAVGSHGSSEPESTGSAAVA</sequence>
<keyword evidence="4" id="KW-1185">Reference proteome</keyword>
<dbReference type="SUPFAM" id="SSF54695">
    <property type="entry name" value="POZ domain"/>
    <property type="match status" value="1"/>
</dbReference>
<dbReference type="Proteomes" id="UP000462212">
    <property type="component" value="Unassembled WGS sequence"/>
</dbReference>